<dbReference type="GO" id="GO:0005506">
    <property type="term" value="F:iron ion binding"/>
    <property type="evidence" value="ECO:0007669"/>
    <property type="project" value="InterPro"/>
</dbReference>
<proteinExistence type="predicted"/>
<keyword evidence="2" id="KW-1185">Reference proteome</keyword>
<dbReference type="SUPFAM" id="SSF48264">
    <property type="entry name" value="Cytochrome P450"/>
    <property type="match status" value="1"/>
</dbReference>
<gene>
    <name evidence="1" type="ORF">EYZ11_007103</name>
</gene>
<dbReference type="InterPro" id="IPR036396">
    <property type="entry name" value="Cyt_P450_sf"/>
</dbReference>
<evidence type="ECO:0000313" key="2">
    <source>
        <dbReference type="Proteomes" id="UP000308092"/>
    </source>
</evidence>
<evidence type="ECO:0000313" key="1">
    <source>
        <dbReference type="EMBL" id="THC93408.1"/>
    </source>
</evidence>
<protein>
    <submittedName>
        <fullName evidence="1">Uncharacterized protein</fullName>
    </submittedName>
</protein>
<dbReference type="GO" id="GO:0020037">
    <property type="term" value="F:heme binding"/>
    <property type="evidence" value="ECO:0007669"/>
    <property type="project" value="InterPro"/>
</dbReference>
<dbReference type="AlphaFoldDB" id="A0A4S3JG54"/>
<dbReference type="GO" id="GO:0004497">
    <property type="term" value="F:monooxygenase activity"/>
    <property type="evidence" value="ECO:0007669"/>
    <property type="project" value="InterPro"/>
</dbReference>
<dbReference type="GO" id="GO:0016705">
    <property type="term" value="F:oxidoreductase activity, acting on paired donors, with incorporation or reduction of molecular oxygen"/>
    <property type="evidence" value="ECO:0007669"/>
    <property type="project" value="InterPro"/>
</dbReference>
<sequence>MPISRWQEPECYNPDHFVNHPLLAPGYAGTTDYMNREDHYVYGAGRRICAVAHNGSSIIGL</sequence>
<reference evidence="1 2" key="1">
    <citation type="submission" date="2019-03" db="EMBL/GenBank/DDBJ databases">
        <title>The genome sequence of a newly discovered highly antifungal drug resistant Aspergillus species, Aspergillus tanneri NIH 1004.</title>
        <authorList>
            <person name="Mounaud S."/>
            <person name="Singh I."/>
            <person name="Joardar V."/>
            <person name="Pakala S."/>
            <person name="Pakala S."/>
            <person name="Venepally P."/>
            <person name="Hoover J."/>
            <person name="Nierman W."/>
            <person name="Chung J."/>
            <person name="Losada L."/>
        </authorList>
    </citation>
    <scope>NUCLEOTIDE SEQUENCE [LARGE SCALE GENOMIC DNA]</scope>
    <source>
        <strain evidence="1 2">NIH1004</strain>
    </source>
</reference>
<dbReference type="VEuPathDB" id="FungiDB:EYZ11_007103"/>
<accession>A0A4S3JG54</accession>
<name>A0A4S3JG54_9EURO</name>
<comment type="caution">
    <text evidence="1">The sequence shown here is derived from an EMBL/GenBank/DDBJ whole genome shotgun (WGS) entry which is preliminary data.</text>
</comment>
<dbReference type="EMBL" id="SOSA01000266">
    <property type="protein sequence ID" value="THC93408.1"/>
    <property type="molecule type" value="Genomic_DNA"/>
</dbReference>
<dbReference type="Proteomes" id="UP000308092">
    <property type="component" value="Unassembled WGS sequence"/>
</dbReference>
<organism evidence="1 2">
    <name type="scientific">Aspergillus tanneri</name>
    <dbReference type="NCBI Taxonomy" id="1220188"/>
    <lineage>
        <taxon>Eukaryota</taxon>
        <taxon>Fungi</taxon>
        <taxon>Dikarya</taxon>
        <taxon>Ascomycota</taxon>
        <taxon>Pezizomycotina</taxon>
        <taxon>Eurotiomycetes</taxon>
        <taxon>Eurotiomycetidae</taxon>
        <taxon>Eurotiales</taxon>
        <taxon>Aspergillaceae</taxon>
        <taxon>Aspergillus</taxon>
        <taxon>Aspergillus subgen. Circumdati</taxon>
    </lineage>
</organism>
<dbReference type="STRING" id="1220188.A0A4S3JG54"/>